<name>A0A150WS21_BDEBC</name>
<dbReference type="OrthoDB" id="5293669at2"/>
<organism evidence="1 2">
    <name type="scientific">Bdellovibrio bacteriovorus</name>
    <dbReference type="NCBI Taxonomy" id="959"/>
    <lineage>
        <taxon>Bacteria</taxon>
        <taxon>Pseudomonadati</taxon>
        <taxon>Bdellovibrionota</taxon>
        <taxon>Bdellovibrionia</taxon>
        <taxon>Bdellovibrionales</taxon>
        <taxon>Pseudobdellovibrionaceae</taxon>
        <taxon>Bdellovibrio</taxon>
    </lineage>
</organism>
<proteinExistence type="predicted"/>
<accession>A0A150WS21</accession>
<dbReference type="Proteomes" id="UP000075320">
    <property type="component" value="Unassembled WGS sequence"/>
</dbReference>
<evidence type="ECO:0000313" key="1">
    <source>
        <dbReference type="EMBL" id="KYG67124.1"/>
    </source>
</evidence>
<keyword evidence="2" id="KW-1185">Reference proteome</keyword>
<evidence type="ECO:0000313" key="2">
    <source>
        <dbReference type="Proteomes" id="UP000075320"/>
    </source>
</evidence>
<gene>
    <name evidence="1" type="ORF">AZI86_08930</name>
</gene>
<protein>
    <recommendedName>
        <fullName evidence="3">GP-PDE domain-containing protein</fullName>
    </recommendedName>
</protein>
<dbReference type="AlphaFoldDB" id="A0A150WS21"/>
<evidence type="ECO:0008006" key="3">
    <source>
        <dbReference type="Google" id="ProtNLM"/>
    </source>
</evidence>
<comment type="caution">
    <text evidence="1">The sequence shown here is derived from an EMBL/GenBank/DDBJ whole genome shotgun (WGS) entry which is preliminary data.</text>
</comment>
<reference evidence="1 2" key="1">
    <citation type="submission" date="2016-03" db="EMBL/GenBank/DDBJ databases">
        <authorList>
            <person name="Ploux O."/>
        </authorList>
    </citation>
    <scope>NUCLEOTIDE SEQUENCE [LARGE SCALE GENOMIC DNA]</scope>
    <source>
        <strain evidence="1 2">R0</strain>
    </source>
</reference>
<dbReference type="RefSeq" id="WP_061834700.1">
    <property type="nucleotide sequence ID" value="NZ_LUKE01000001.1"/>
</dbReference>
<sequence length="198" mass="21429">MGFLGAFVLLGSLGFSTRAALPPQFSECLYGDSSNASVSDLQAIAQSTPVTYCQTKTGMGDKYSVIDLLKTKNVQLGISLAKTNYQREDLIELAGVGSYLLYVDSGRLDKVYLADLLSKGVQLVVSSGDSSLSKYDLLHLAKTKSFIYHVNSIATKEELLDLAKAGVQLVLRSGKTFLPKEYIVEISKQHPGLVMLVP</sequence>
<dbReference type="EMBL" id="LUKE01000001">
    <property type="protein sequence ID" value="KYG67124.1"/>
    <property type="molecule type" value="Genomic_DNA"/>
</dbReference>